<keyword evidence="1" id="KW-1133">Transmembrane helix</keyword>
<evidence type="ECO:0000313" key="3">
    <source>
        <dbReference type="Proteomes" id="UP000050867"/>
    </source>
</evidence>
<feature type="transmembrane region" description="Helical" evidence="1">
    <location>
        <begin position="30"/>
        <end position="55"/>
    </location>
</feature>
<name>A0A0T6LSB2_WENVI</name>
<dbReference type="SUPFAM" id="SSF103473">
    <property type="entry name" value="MFS general substrate transporter"/>
    <property type="match status" value="1"/>
</dbReference>
<dbReference type="AlphaFoldDB" id="A0A0T6LSB2"/>
<dbReference type="InterPro" id="IPR036259">
    <property type="entry name" value="MFS_trans_sf"/>
</dbReference>
<reference evidence="2 3" key="1">
    <citation type="submission" date="2015-10" db="EMBL/GenBank/DDBJ databases">
        <title>Draft genome sequence of pyrrolomycin-producing Streptomyces vitaminophilus.</title>
        <authorList>
            <person name="Graham D.E."/>
            <person name="Mahan K.M."/>
            <person name="Klingeman D.M."/>
            <person name="Hettich R.L."/>
            <person name="Parry R.J."/>
        </authorList>
    </citation>
    <scope>NUCLEOTIDE SEQUENCE [LARGE SCALE GENOMIC DNA]</scope>
    <source>
        <strain evidence="2 3">ATCC 31673</strain>
    </source>
</reference>
<dbReference type="OrthoDB" id="3503984at2"/>
<evidence type="ECO:0000256" key="1">
    <source>
        <dbReference type="SAM" id="Phobius"/>
    </source>
</evidence>
<accession>A0A0T6LSB2</accession>
<organism evidence="2 3">
    <name type="scientific">Wenjunlia vitaminophila</name>
    <name type="common">Streptomyces vitaminophilus</name>
    <dbReference type="NCBI Taxonomy" id="76728"/>
    <lineage>
        <taxon>Bacteria</taxon>
        <taxon>Bacillati</taxon>
        <taxon>Actinomycetota</taxon>
        <taxon>Actinomycetes</taxon>
        <taxon>Kitasatosporales</taxon>
        <taxon>Streptomycetaceae</taxon>
        <taxon>Wenjunlia</taxon>
    </lineage>
</organism>
<dbReference type="Proteomes" id="UP000050867">
    <property type="component" value="Unassembled WGS sequence"/>
</dbReference>
<comment type="caution">
    <text evidence="2">The sequence shown here is derived from an EMBL/GenBank/DDBJ whole genome shotgun (WGS) entry which is preliminary data.</text>
</comment>
<keyword evidence="3" id="KW-1185">Reference proteome</keyword>
<dbReference type="EMBL" id="LLZU01000016">
    <property type="protein sequence ID" value="KRV48970.1"/>
    <property type="molecule type" value="Genomic_DNA"/>
</dbReference>
<sequence length="134" mass="13676">MAGERRAVHRGVPPGGLALALVGPVHSGSVAVLLGVVTGLFLLGWGIGITWPHLLTRVLRLVPEEEQSLAGSSVTTIRLTATAFGSAVAGMLANTVGFSDGSGVGGTQSAARWLFAVFTPAPLAALVTSRHARR</sequence>
<keyword evidence="1" id="KW-0812">Transmembrane</keyword>
<dbReference type="eggNOG" id="COG2814">
    <property type="taxonomic scope" value="Bacteria"/>
</dbReference>
<evidence type="ECO:0000313" key="2">
    <source>
        <dbReference type="EMBL" id="KRV48970.1"/>
    </source>
</evidence>
<keyword evidence="1" id="KW-0472">Membrane</keyword>
<dbReference type="STRING" id="76728.AQ490_21850"/>
<dbReference type="RefSeq" id="WP_018384911.1">
    <property type="nucleotide sequence ID" value="NZ_LLZU01000016.1"/>
</dbReference>
<evidence type="ECO:0008006" key="4">
    <source>
        <dbReference type="Google" id="ProtNLM"/>
    </source>
</evidence>
<dbReference type="Gene3D" id="1.20.1250.20">
    <property type="entry name" value="MFS general substrate transporter like domains"/>
    <property type="match status" value="1"/>
</dbReference>
<protein>
    <recommendedName>
        <fullName evidence="4">MFS transporter</fullName>
    </recommendedName>
</protein>
<gene>
    <name evidence="2" type="ORF">AQ490_21850</name>
</gene>
<proteinExistence type="predicted"/>